<dbReference type="AlphaFoldDB" id="A0A0P9CPV5"/>
<dbReference type="InterPro" id="IPR027417">
    <property type="entry name" value="P-loop_NTPase"/>
</dbReference>
<feature type="non-terminal residue" evidence="6">
    <location>
        <position position="1"/>
    </location>
</feature>
<dbReference type="CDD" id="cd02037">
    <property type="entry name" value="Mrp_NBP35"/>
    <property type="match status" value="1"/>
</dbReference>
<gene>
    <name evidence="6" type="ORF">SE17_40075</name>
</gene>
<dbReference type="EMBL" id="LJCR01002980">
    <property type="protein sequence ID" value="KPV48065.1"/>
    <property type="molecule type" value="Genomic_DNA"/>
</dbReference>
<evidence type="ECO:0000313" key="7">
    <source>
        <dbReference type="Proteomes" id="UP000050509"/>
    </source>
</evidence>
<dbReference type="Proteomes" id="UP000050509">
    <property type="component" value="Unassembled WGS sequence"/>
</dbReference>
<dbReference type="GO" id="GO:0051539">
    <property type="term" value="F:4 iron, 4 sulfur cluster binding"/>
    <property type="evidence" value="ECO:0007669"/>
    <property type="project" value="TreeGrafter"/>
</dbReference>
<keyword evidence="2" id="KW-0547">Nucleotide-binding</keyword>
<dbReference type="GO" id="GO:0005524">
    <property type="term" value="F:ATP binding"/>
    <property type="evidence" value="ECO:0007669"/>
    <property type="project" value="UniProtKB-KW"/>
</dbReference>
<dbReference type="GO" id="GO:0016226">
    <property type="term" value="P:iron-sulfur cluster assembly"/>
    <property type="evidence" value="ECO:0007669"/>
    <property type="project" value="InterPro"/>
</dbReference>
<evidence type="ECO:0008006" key="8">
    <source>
        <dbReference type="Google" id="ProtNLM"/>
    </source>
</evidence>
<keyword evidence="3" id="KW-0067">ATP-binding</keyword>
<proteinExistence type="predicted"/>
<evidence type="ECO:0000256" key="2">
    <source>
        <dbReference type="ARBA" id="ARBA00022741"/>
    </source>
</evidence>
<accession>A0A0P9CPV5</accession>
<dbReference type="InterPro" id="IPR019591">
    <property type="entry name" value="Mrp/NBP35_ATP-bd"/>
</dbReference>
<protein>
    <recommendedName>
        <fullName evidence="8">Chromosome partitioning protein</fullName>
    </recommendedName>
</protein>
<evidence type="ECO:0000313" key="6">
    <source>
        <dbReference type="EMBL" id="KPV48065.1"/>
    </source>
</evidence>
<dbReference type="GO" id="GO:0140663">
    <property type="term" value="F:ATP-dependent FeS chaperone activity"/>
    <property type="evidence" value="ECO:0007669"/>
    <property type="project" value="InterPro"/>
</dbReference>
<dbReference type="GO" id="GO:0046872">
    <property type="term" value="F:metal ion binding"/>
    <property type="evidence" value="ECO:0007669"/>
    <property type="project" value="UniProtKB-KW"/>
</dbReference>
<dbReference type="InterPro" id="IPR033756">
    <property type="entry name" value="YlxH/NBP35"/>
</dbReference>
<keyword evidence="4" id="KW-0408">Iron</keyword>
<comment type="caution">
    <text evidence="6">The sequence shown here is derived from an EMBL/GenBank/DDBJ whole genome shotgun (WGS) entry which is preliminary data.</text>
</comment>
<dbReference type="PANTHER" id="PTHR42961:SF2">
    <property type="entry name" value="IRON-SULFUR PROTEIN NUBPL"/>
    <property type="match status" value="1"/>
</dbReference>
<dbReference type="Pfam" id="PF10609">
    <property type="entry name" value="ParA"/>
    <property type="match status" value="1"/>
</dbReference>
<reference evidence="6 7" key="1">
    <citation type="submission" date="2015-09" db="EMBL/GenBank/DDBJ databases">
        <title>Draft genome sequence of Kouleothrix aurantiaca JCM 19913.</title>
        <authorList>
            <person name="Hemp J."/>
        </authorList>
    </citation>
    <scope>NUCLEOTIDE SEQUENCE [LARGE SCALE GENOMIC DNA]</scope>
    <source>
        <strain evidence="6 7">COM-B</strain>
    </source>
</reference>
<keyword evidence="5" id="KW-0411">Iron-sulfur</keyword>
<evidence type="ECO:0000256" key="4">
    <source>
        <dbReference type="ARBA" id="ARBA00023004"/>
    </source>
</evidence>
<evidence type="ECO:0000256" key="5">
    <source>
        <dbReference type="ARBA" id="ARBA00023014"/>
    </source>
</evidence>
<dbReference type="InterPro" id="IPR044304">
    <property type="entry name" value="NUBPL-like"/>
</dbReference>
<name>A0A0P9CPV5_9CHLR</name>
<dbReference type="Gene3D" id="3.40.50.300">
    <property type="entry name" value="P-loop containing nucleotide triphosphate hydrolases"/>
    <property type="match status" value="1"/>
</dbReference>
<evidence type="ECO:0000256" key="1">
    <source>
        <dbReference type="ARBA" id="ARBA00022723"/>
    </source>
</evidence>
<sequence>GAQVGIFDADIYGPNVPLMLGVRRTASASGLLPIARAKTEPYIPPMERFGLKVMSIGLLVGENDAVMPDPHDAGRIVTQTLGDVLWGALDYLLIDLPPGTGEPQHSLVRSYQIDGAVVVTTPQDLSLLDTSRSLGMFRSASVPILGGIQNMSFMICPHGGEQIEVFHHSERTWAVRDASLPLLGRIPMDIAISRGIDAGHPLVQAAPGSADAAAFGAIAATLDTMLRG</sequence>
<organism evidence="6 7">
    <name type="scientific">Kouleothrix aurantiaca</name>
    <dbReference type="NCBI Taxonomy" id="186479"/>
    <lineage>
        <taxon>Bacteria</taxon>
        <taxon>Bacillati</taxon>
        <taxon>Chloroflexota</taxon>
        <taxon>Chloroflexia</taxon>
        <taxon>Chloroflexales</taxon>
        <taxon>Roseiflexineae</taxon>
        <taxon>Roseiflexaceae</taxon>
        <taxon>Kouleothrix</taxon>
    </lineage>
</organism>
<evidence type="ECO:0000256" key="3">
    <source>
        <dbReference type="ARBA" id="ARBA00022840"/>
    </source>
</evidence>
<dbReference type="PANTHER" id="PTHR42961">
    <property type="entry name" value="IRON-SULFUR PROTEIN NUBPL"/>
    <property type="match status" value="1"/>
</dbReference>
<dbReference type="SUPFAM" id="SSF52540">
    <property type="entry name" value="P-loop containing nucleoside triphosphate hydrolases"/>
    <property type="match status" value="1"/>
</dbReference>
<keyword evidence="7" id="KW-1185">Reference proteome</keyword>
<keyword evidence="1" id="KW-0479">Metal-binding</keyword>